<accession>A0ACC0XG17</accession>
<organism evidence="1 2">
    <name type="scientific">Pistacia integerrima</name>
    <dbReference type="NCBI Taxonomy" id="434235"/>
    <lineage>
        <taxon>Eukaryota</taxon>
        <taxon>Viridiplantae</taxon>
        <taxon>Streptophyta</taxon>
        <taxon>Embryophyta</taxon>
        <taxon>Tracheophyta</taxon>
        <taxon>Spermatophyta</taxon>
        <taxon>Magnoliopsida</taxon>
        <taxon>eudicotyledons</taxon>
        <taxon>Gunneridae</taxon>
        <taxon>Pentapetalae</taxon>
        <taxon>rosids</taxon>
        <taxon>malvids</taxon>
        <taxon>Sapindales</taxon>
        <taxon>Anacardiaceae</taxon>
        <taxon>Pistacia</taxon>
    </lineage>
</organism>
<gene>
    <name evidence="1" type="ORF">Pint_09488</name>
</gene>
<protein>
    <submittedName>
        <fullName evidence="1">Uncharacterized protein</fullName>
    </submittedName>
</protein>
<sequence length="53" mass="6072">MNFTEPQTVFPLGIPDWSCHIVQIDLHKWQEVEGEDIISANVMVPGKIYNSED</sequence>
<dbReference type="EMBL" id="CM047747">
    <property type="protein sequence ID" value="KAJ0016553.1"/>
    <property type="molecule type" value="Genomic_DNA"/>
</dbReference>
<dbReference type="Proteomes" id="UP001163603">
    <property type="component" value="Chromosome 12"/>
</dbReference>
<evidence type="ECO:0000313" key="1">
    <source>
        <dbReference type="EMBL" id="KAJ0016553.1"/>
    </source>
</evidence>
<evidence type="ECO:0000313" key="2">
    <source>
        <dbReference type="Proteomes" id="UP001163603"/>
    </source>
</evidence>
<comment type="caution">
    <text evidence="1">The sequence shown here is derived from an EMBL/GenBank/DDBJ whole genome shotgun (WGS) entry which is preliminary data.</text>
</comment>
<reference evidence="2" key="1">
    <citation type="journal article" date="2023" name="G3 (Bethesda)">
        <title>Genome assembly and association tests identify interacting loci associated with vigor, precocity, and sex in interspecific pistachio rootstocks.</title>
        <authorList>
            <person name="Palmer W."/>
            <person name="Jacygrad E."/>
            <person name="Sagayaradj S."/>
            <person name="Cavanaugh K."/>
            <person name="Han R."/>
            <person name="Bertier L."/>
            <person name="Beede B."/>
            <person name="Kafkas S."/>
            <person name="Golino D."/>
            <person name="Preece J."/>
            <person name="Michelmore R."/>
        </authorList>
    </citation>
    <scope>NUCLEOTIDE SEQUENCE [LARGE SCALE GENOMIC DNA]</scope>
</reference>
<name>A0ACC0XG17_9ROSI</name>
<keyword evidence="2" id="KW-1185">Reference proteome</keyword>
<proteinExistence type="predicted"/>